<evidence type="ECO:0000256" key="8">
    <source>
        <dbReference type="ARBA" id="ARBA00022840"/>
    </source>
</evidence>
<keyword evidence="16" id="KW-1185">Reference proteome</keyword>
<gene>
    <name evidence="15" type="ORF">QVD17_02599</name>
</gene>
<dbReference type="Gene3D" id="1.10.510.10">
    <property type="entry name" value="Transferase(Phosphotransferase) domain 1"/>
    <property type="match status" value="2"/>
</dbReference>
<keyword evidence="4" id="KW-1003">Cell membrane</keyword>
<evidence type="ECO:0000256" key="9">
    <source>
        <dbReference type="ARBA" id="ARBA00022989"/>
    </source>
</evidence>
<evidence type="ECO:0000256" key="6">
    <source>
        <dbReference type="ARBA" id="ARBA00022729"/>
    </source>
</evidence>
<dbReference type="PROSITE" id="PS50011">
    <property type="entry name" value="PROTEIN_KINASE_DOM"/>
    <property type="match status" value="2"/>
</dbReference>
<evidence type="ECO:0000259" key="14">
    <source>
        <dbReference type="PROSITE" id="PS50011"/>
    </source>
</evidence>
<dbReference type="GO" id="GO:0004672">
    <property type="term" value="F:protein kinase activity"/>
    <property type="evidence" value="ECO:0007669"/>
    <property type="project" value="InterPro"/>
</dbReference>
<dbReference type="GO" id="GO:0005886">
    <property type="term" value="C:plasma membrane"/>
    <property type="evidence" value="ECO:0007669"/>
    <property type="project" value="UniProtKB-SubCell"/>
</dbReference>
<dbReference type="GO" id="GO:0005524">
    <property type="term" value="F:ATP binding"/>
    <property type="evidence" value="ECO:0007669"/>
    <property type="project" value="UniProtKB-UniRule"/>
</dbReference>
<evidence type="ECO:0000256" key="5">
    <source>
        <dbReference type="ARBA" id="ARBA00022692"/>
    </source>
</evidence>
<keyword evidence="6" id="KW-0732">Signal</keyword>
<evidence type="ECO:0000256" key="10">
    <source>
        <dbReference type="ARBA" id="ARBA00023136"/>
    </source>
</evidence>
<evidence type="ECO:0000256" key="1">
    <source>
        <dbReference type="ARBA" id="ARBA00004251"/>
    </source>
</evidence>
<dbReference type="AlphaFoldDB" id="A0AAD8P2K8"/>
<evidence type="ECO:0000313" key="15">
    <source>
        <dbReference type="EMBL" id="KAK1436815.1"/>
    </source>
</evidence>
<evidence type="ECO:0000256" key="7">
    <source>
        <dbReference type="ARBA" id="ARBA00022741"/>
    </source>
</evidence>
<dbReference type="Gene3D" id="3.30.200.20">
    <property type="entry name" value="Phosphorylase Kinase, domain 1"/>
    <property type="match status" value="2"/>
</dbReference>
<organism evidence="15 16">
    <name type="scientific">Tagetes erecta</name>
    <name type="common">African marigold</name>
    <dbReference type="NCBI Taxonomy" id="13708"/>
    <lineage>
        <taxon>Eukaryota</taxon>
        <taxon>Viridiplantae</taxon>
        <taxon>Streptophyta</taxon>
        <taxon>Embryophyta</taxon>
        <taxon>Tracheophyta</taxon>
        <taxon>Spermatophyta</taxon>
        <taxon>Magnoliopsida</taxon>
        <taxon>eudicotyledons</taxon>
        <taxon>Gunneridae</taxon>
        <taxon>Pentapetalae</taxon>
        <taxon>asterids</taxon>
        <taxon>campanulids</taxon>
        <taxon>Asterales</taxon>
        <taxon>Asteraceae</taxon>
        <taxon>Asteroideae</taxon>
        <taxon>Heliantheae alliance</taxon>
        <taxon>Tageteae</taxon>
        <taxon>Tagetes</taxon>
    </lineage>
</organism>
<feature type="domain" description="Protein kinase" evidence="14">
    <location>
        <begin position="404"/>
        <end position="676"/>
    </location>
</feature>
<keyword evidence="8 13" id="KW-0067">ATP-binding</keyword>
<keyword evidence="12" id="KW-0325">Glycoprotein</keyword>
<feature type="domain" description="Protein kinase" evidence="14">
    <location>
        <begin position="26"/>
        <end position="314"/>
    </location>
</feature>
<keyword evidence="7 13" id="KW-0547">Nucleotide-binding</keyword>
<evidence type="ECO:0000256" key="12">
    <source>
        <dbReference type="ARBA" id="ARBA00023180"/>
    </source>
</evidence>
<reference evidence="15" key="1">
    <citation type="journal article" date="2023" name="bioRxiv">
        <title>Improved chromosome-level genome assembly for marigold (Tagetes erecta).</title>
        <authorList>
            <person name="Jiang F."/>
            <person name="Yuan L."/>
            <person name="Wang S."/>
            <person name="Wang H."/>
            <person name="Xu D."/>
            <person name="Wang A."/>
            <person name="Fan W."/>
        </authorList>
    </citation>
    <scope>NUCLEOTIDE SEQUENCE</scope>
    <source>
        <strain evidence="15">WSJ</strain>
        <tissue evidence="15">Leaf</tissue>
    </source>
</reference>
<dbReference type="InterPro" id="IPR017441">
    <property type="entry name" value="Protein_kinase_ATP_BS"/>
</dbReference>
<dbReference type="FunFam" id="1.10.510.10:FF:000240">
    <property type="entry name" value="Lectin-domain containing receptor kinase A4.3"/>
    <property type="match status" value="2"/>
</dbReference>
<evidence type="ECO:0000313" key="16">
    <source>
        <dbReference type="Proteomes" id="UP001229421"/>
    </source>
</evidence>
<comment type="similarity">
    <text evidence="3">In the C-terminal section; belongs to the protein kinase superfamily. Ser/Thr protein kinase family.</text>
</comment>
<accession>A0AAD8P2K8</accession>
<dbReference type="InterPro" id="IPR011009">
    <property type="entry name" value="Kinase-like_dom_sf"/>
</dbReference>
<dbReference type="SMART" id="SM00220">
    <property type="entry name" value="S_TKc"/>
    <property type="match status" value="2"/>
</dbReference>
<dbReference type="Proteomes" id="UP001229421">
    <property type="component" value="Unassembled WGS sequence"/>
</dbReference>
<dbReference type="InterPro" id="IPR001245">
    <property type="entry name" value="Ser-Thr/Tyr_kinase_cat_dom"/>
</dbReference>
<keyword evidence="11" id="KW-0675">Receptor</keyword>
<dbReference type="SUPFAM" id="SSF56112">
    <property type="entry name" value="Protein kinase-like (PK-like)"/>
    <property type="match status" value="2"/>
</dbReference>
<evidence type="ECO:0000256" key="11">
    <source>
        <dbReference type="ARBA" id="ARBA00023170"/>
    </source>
</evidence>
<dbReference type="EMBL" id="JAUHHV010000001">
    <property type="protein sequence ID" value="KAK1436815.1"/>
    <property type="molecule type" value="Genomic_DNA"/>
</dbReference>
<keyword evidence="10" id="KW-0472">Membrane</keyword>
<keyword evidence="9" id="KW-1133">Transmembrane helix</keyword>
<evidence type="ECO:0000256" key="13">
    <source>
        <dbReference type="PROSITE-ProRule" id="PRU10141"/>
    </source>
</evidence>
<feature type="binding site" evidence="13">
    <location>
        <position position="58"/>
    </location>
    <ligand>
        <name>ATP</name>
        <dbReference type="ChEBI" id="CHEBI:30616"/>
    </ligand>
</feature>
<comment type="similarity">
    <text evidence="2">In the N-terminal section; belongs to the leguminous lectin family.</text>
</comment>
<name>A0AAD8P2K8_TARER</name>
<dbReference type="GO" id="GO:0002229">
    <property type="term" value="P:defense response to oomycetes"/>
    <property type="evidence" value="ECO:0007669"/>
    <property type="project" value="UniProtKB-ARBA"/>
</dbReference>
<proteinExistence type="inferred from homology"/>
<evidence type="ECO:0000256" key="3">
    <source>
        <dbReference type="ARBA" id="ARBA00010217"/>
    </source>
</evidence>
<evidence type="ECO:0000256" key="4">
    <source>
        <dbReference type="ARBA" id="ARBA00022475"/>
    </source>
</evidence>
<dbReference type="PANTHER" id="PTHR45621">
    <property type="entry name" value="OS01G0588500 PROTEIN-RELATED"/>
    <property type="match status" value="1"/>
</dbReference>
<protein>
    <recommendedName>
        <fullName evidence="14">Protein kinase domain-containing protein</fullName>
    </recommendedName>
</protein>
<dbReference type="InterPro" id="IPR050823">
    <property type="entry name" value="Plant_Ser_Thr_Prot_Kinase"/>
</dbReference>
<dbReference type="PROSITE" id="PS00107">
    <property type="entry name" value="PROTEIN_KINASE_ATP"/>
    <property type="match status" value="1"/>
</dbReference>
<dbReference type="Pfam" id="PF07714">
    <property type="entry name" value="PK_Tyr_Ser-Thr"/>
    <property type="match status" value="2"/>
</dbReference>
<comment type="caution">
    <text evidence="15">The sequence shown here is derived from an EMBL/GenBank/DDBJ whole genome shotgun (WGS) entry which is preliminary data.</text>
</comment>
<keyword evidence="5" id="KW-0812">Transmembrane</keyword>
<sequence length="688" mass="77951">MSSFIHRKQSCRGFEFQDICTATENFDESLVIGSGGFGMVYKGRLSIGSSHDFVAAFKRFNHKSTHDEKEFLAEVCTLSMLCHPNIVSLFGYCVHEKKDNILVSEYMSNGTLDDHLHKYNTRLSWIQRLKICLGVAHGLCYLHDDTNIIHGYISSSKVLLHQNWDAKLSNFGLGKTCSRYQSSTYVNTCVIGNFGYLDPIYFETGKLSKKSDVYSFGVLMLEVLCRKPVVGEVFYGEGRNLVKWAQISIKAGKSRDLIDSGIRREMSLKFLKKFVSIAEKCLHEDLKLRPTMAEVVADLKDVLALQEKFNHSWLGGFISFSSYSKKLSHLFPHIKLIEILTTNFDQTSIMSEDYKVVYPCNSFRSTLHNNIFLETKEVRADTKSLSPSVKEFMFDDLVQATQGFHLDVLVGEGGFEKVFLGWVDQDTLAPSKHGDGINVAVKRLDAKSNQAHDEWMAQVNIVGPLAHPNIIRLLGYCKCELELLLVYEYMPHLSFDHLLFKDDIAEPLSWRTRLLIMIRVARGLTYLHSRNIIVRDLKSSNILLDEAYNAKLGSFGFVKYGPETEETHVNASVKGTLGYIAPEYFHTGCLSVESDIYSFGLVLLGTMTGRKPVDNKQSDTEELNIRNVKEIMDPRLGGNYHLEGASRCFKLALRCVERNPKDRPSSEEVLQGLEEINKICFTSNGRKI</sequence>
<dbReference type="InterPro" id="IPR000719">
    <property type="entry name" value="Prot_kinase_dom"/>
</dbReference>
<comment type="subcellular location">
    <subcellularLocation>
        <location evidence="1">Cell membrane</location>
        <topology evidence="1">Single-pass type I membrane protein</topology>
    </subcellularLocation>
</comment>
<evidence type="ECO:0000256" key="2">
    <source>
        <dbReference type="ARBA" id="ARBA00008536"/>
    </source>
</evidence>